<dbReference type="AlphaFoldDB" id="A0A9P9FQ07"/>
<dbReference type="PANTHER" id="PTHR33337:SF40">
    <property type="entry name" value="CENP-V_GFA DOMAIN-CONTAINING PROTEIN-RELATED"/>
    <property type="match status" value="1"/>
</dbReference>
<dbReference type="Pfam" id="PF04828">
    <property type="entry name" value="GFA"/>
    <property type="match status" value="1"/>
</dbReference>
<dbReference type="PANTHER" id="PTHR33337">
    <property type="entry name" value="GFA DOMAIN-CONTAINING PROTEIN"/>
    <property type="match status" value="1"/>
</dbReference>
<evidence type="ECO:0000256" key="1">
    <source>
        <dbReference type="ARBA" id="ARBA00005495"/>
    </source>
</evidence>
<feature type="compositionally biased region" description="Basic and acidic residues" evidence="5">
    <location>
        <begin position="1"/>
        <end position="10"/>
    </location>
</feature>
<feature type="region of interest" description="Disordered" evidence="5">
    <location>
        <begin position="1"/>
        <end position="25"/>
    </location>
</feature>
<name>A0A9P9FQ07_9HYPO</name>
<evidence type="ECO:0000256" key="3">
    <source>
        <dbReference type="ARBA" id="ARBA00022833"/>
    </source>
</evidence>
<evidence type="ECO:0000259" key="6">
    <source>
        <dbReference type="PROSITE" id="PS51891"/>
    </source>
</evidence>
<dbReference type="EMBL" id="JAGMUV010000003">
    <property type="protein sequence ID" value="KAH7166411.1"/>
    <property type="molecule type" value="Genomic_DNA"/>
</dbReference>
<comment type="caution">
    <text evidence="7">The sequence shown here is derived from an EMBL/GenBank/DDBJ whole genome shotgun (WGS) entry which is preliminary data.</text>
</comment>
<dbReference type="GO" id="GO:0046872">
    <property type="term" value="F:metal ion binding"/>
    <property type="evidence" value="ECO:0007669"/>
    <property type="project" value="UniProtKB-KW"/>
</dbReference>
<dbReference type="Proteomes" id="UP000738349">
    <property type="component" value="Unassembled WGS sequence"/>
</dbReference>
<dbReference type="GO" id="GO:0016846">
    <property type="term" value="F:carbon-sulfur lyase activity"/>
    <property type="evidence" value="ECO:0007669"/>
    <property type="project" value="InterPro"/>
</dbReference>
<sequence length="177" mass="19934">MASVESDKTWQTKPPYQSAHSSSTEREQFNRKIQGSCHCGKIKFWLSRDQPLSSKYCHCRGCQVLHGAPFQWAAIVEKADVAFENGSQGLRFYNSSSKSPDHQLPCKVSCSNCGSHIMDEGRNMALVFPTLLTLNDDLVHKFQARCHIFYSQRVVDIPDGNPKWSGLDGKSQLLEEP</sequence>
<organism evidence="7 8">
    <name type="scientific">Dactylonectria macrodidyma</name>
    <dbReference type="NCBI Taxonomy" id="307937"/>
    <lineage>
        <taxon>Eukaryota</taxon>
        <taxon>Fungi</taxon>
        <taxon>Dikarya</taxon>
        <taxon>Ascomycota</taxon>
        <taxon>Pezizomycotina</taxon>
        <taxon>Sordariomycetes</taxon>
        <taxon>Hypocreomycetidae</taxon>
        <taxon>Hypocreales</taxon>
        <taxon>Nectriaceae</taxon>
        <taxon>Dactylonectria</taxon>
    </lineage>
</organism>
<comment type="similarity">
    <text evidence="1">Belongs to the Gfa family.</text>
</comment>
<evidence type="ECO:0000313" key="8">
    <source>
        <dbReference type="Proteomes" id="UP000738349"/>
    </source>
</evidence>
<reference evidence="7" key="1">
    <citation type="journal article" date="2021" name="Nat. Commun.">
        <title>Genetic determinants of endophytism in the Arabidopsis root mycobiome.</title>
        <authorList>
            <person name="Mesny F."/>
            <person name="Miyauchi S."/>
            <person name="Thiergart T."/>
            <person name="Pickel B."/>
            <person name="Atanasova L."/>
            <person name="Karlsson M."/>
            <person name="Huettel B."/>
            <person name="Barry K.W."/>
            <person name="Haridas S."/>
            <person name="Chen C."/>
            <person name="Bauer D."/>
            <person name="Andreopoulos W."/>
            <person name="Pangilinan J."/>
            <person name="LaButti K."/>
            <person name="Riley R."/>
            <person name="Lipzen A."/>
            <person name="Clum A."/>
            <person name="Drula E."/>
            <person name="Henrissat B."/>
            <person name="Kohler A."/>
            <person name="Grigoriev I.V."/>
            <person name="Martin F.M."/>
            <person name="Hacquard S."/>
        </authorList>
    </citation>
    <scope>NUCLEOTIDE SEQUENCE</scope>
    <source>
        <strain evidence="7">MPI-CAGE-AT-0147</strain>
    </source>
</reference>
<proteinExistence type="inferred from homology"/>
<gene>
    <name evidence="7" type="ORF">EDB81DRAFT_918831</name>
</gene>
<evidence type="ECO:0000256" key="4">
    <source>
        <dbReference type="ARBA" id="ARBA00023239"/>
    </source>
</evidence>
<keyword evidence="8" id="KW-1185">Reference proteome</keyword>
<dbReference type="OrthoDB" id="9970124at2759"/>
<feature type="domain" description="CENP-V/GFA" evidence="6">
    <location>
        <begin position="33"/>
        <end position="165"/>
    </location>
</feature>
<protein>
    <submittedName>
        <fullName evidence="7">Mss4-like protein</fullName>
    </submittedName>
</protein>
<keyword evidence="4" id="KW-0456">Lyase</keyword>
<evidence type="ECO:0000256" key="5">
    <source>
        <dbReference type="SAM" id="MobiDB-lite"/>
    </source>
</evidence>
<dbReference type="PROSITE" id="PS51891">
    <property type="entry name" value="CENP_V_GFA"/>
    <property type="match status" value="1"/>
</dbReference>
<dbReference type="Gene3D" id="3.90.1590.10">
    <property type="entry name" value="glutathione-dependent formaldehyde- activating enzyme (gfa)"/>
    <property type="match status" value="1"/>
</dbReference>
<keyword evidence="3" id="KW-0862">Zinc</keyword>
<keyword evidence="2" id="KW-0479">Metal-binding</keyword>
<dbReference type="InterPro" id="IPR006913">
    <property type="entry name" value="CENP-V/GFA"/>
</dbReference>
<evidence type="ECO:0000313" key="7">
    <source>
        <dbReference type="EMBL" id="KAH7166411.1"/>
    </source>
</evidence>
<dbReference type="InterPro" id="IPR011057">
    <property type="entry name" value="Mss4-like_sf"/>
</dbReference>
<dbReference type="SUPFAM" id="SSF51316">
    <property type="entry name" value="Mss4-like"/>
    <property type="match status" value="1"/>
</dbReference>
<feature type="compositionally biased region" description="Polar residues" evidence="5">
    <location>
        <begin position="11"/>
        <end position="22"/>
    </location>
</feature>
<evidence type="ECO:0000256" key="2">
    <source>
        <dbReference type="ARBA" id="ARBA00022723"/>
    </source>
</evidence>
<accession>A0A9P9FQ07</accession>